<dbReference type="GO" id="GO:0000328">
    <property type="term" value="C:fungal-type vacuole lumen"/>
    <property type="evidence" value="ECO:0007669"/>
    <property type="project" value="TreeGrafter"/>
</dbReference>
<dbReference type="InterPro" id="IPR002933">
    <property type="entry name" value="Peptidase_M20"/>
</dbReference>
<sequence length="499" mass="54947">VERLAAAVKVPTESYDDSGLVGEDSRWDVFAELHRVLKEQFPLVHEHLKVDKPNTYGLLYTFEGSDPSLKPLLFMAHQDVVPAGPASKWTYPPYDAHFDGTHLWGRGASDCKNNLIGLLSVFEALLAQRFRPRRTLLLASGFDEEIGGARGAAHLAAEVERRHGRHGVRLVLDEGGMEVQTRRGAAAGLAYAVPAIAEKGYLDVNATVVVPGGHSSRPPPHTGIGAAAALVAALEAKPFKPRLGPDHPLRNVLECEVAHDPEAVEKWLRRDLTSADADPDVLGLRVAENMPETRWLVQTSQAVDVIRGGSKTNQLPETVEFWVNYRVAPHQTLRDVKAHIRRVLEPVAEEYGLEVRGLEDEGGDNGVQEDGPHAKRRLPKHPAKQGTLYLTSKDDLSPSPVSSTGADSPTWSRFAGVLRAIFEDSRAPEMKGRTVVPAGGIMTGNTDTLHYWNVSRNIYRFSPAREGSRIGVHTVDERIEMRAHIEGMRVYYGLAREFD</sequence>
<dbReference type="EMBL" id="MU001710">
    <property type="protein sequence ID" value="KAF2452406.1"/>
    <property type="molecule type" value="Genomic_DNA"/>
</dbReference>
<feature type="domain" description="Peptidase M20 dimerisation" evidence="7">
    <location>
        <begin position="196"/>
        <end position="351"/>
    </location>
</feature>
<feature type="region of interest" description="Disordered" evidence="6">
    <location>
        <begin position="389"/>
        <end position="408"/>
    </location>
</feature>
<dbReference type="Pfam" id="PF01546">
    <property type="entry name" value="Peptidase_M20"/>
    <property type="match status" value="1"/>
</dbReference>
<feature type="compositionally biased region" description="Basic residues" evidence="6">
    <location>
        <begin position="374"/>
        <end position="383"/>
    </location>
</feature>
<organism evidence="8 9">
    <name type="scientific">Lineolata rhizophorae</name>
    <dbReference type="NCBI Taxonomy" id="578093"/>
    <lineage>
        <taxon>Eukaryota</taxon>
        <taxon>Fungi</taxon>
        <taxon>Dikarya</taxon>
        <taxon>Ascomycota</taxon>
        <taxon>Pezizomycotina</taxon>
        <taxon>Dothideomycetes</taxon>
        <taxon>Dothideomycetes incertae sedis</taxon>
        <taxon>Lineolatales</taxon>
        <taxon>Lineolataceae</taxon>
        <taxon>Lineolata</taxon>
    </lineage>
</organism>
<evidence type="ECO:0000313" key="8">
    <source>
        <dbReference type="EMBL" id="KAF2452406.1"/>
    </source>
</evidence>
<proteinExistence type="inferred from homology"/>
<dbReference type="PANTHER" id="PTHR45962:SF1">
    <property type="entry name" value="N-FATTY-ACYL-AMINO ACID SYNTHASE_HYDROLASE PM20D1"/>
    <property type="match status" value="1"/>
</dbReference>
<protein>
    <recommendedName>
        <fullName evidence="7">Peptidase M20 dimerisation domain-containing protein</fullName>
    </recommendedName>
</protein>
<dbReference type="OrthoDB" id="3064516at2759"/>
<evidence type="ECO:0000259" key="7">
    <source>
        <dbReference type="Pfam" id="PF07687"/>
    </source>
</evidence>
<dbReference type="PROSITE" id="PS00758">
    <property type="entry name" value="ARGE_DAPE_CPG2_1"/>
    <property type="match status" value="1"/>
</dbReference>
<dbReference type="GO" id="GO:0004180">
    <property type="term" value="F:carboxypeptidase activity"/>
    <property type="evidence" value="ECO:0007669"/>
    <property type="project" value="TreeGrafter"/>
</dbReference>
<feature type="non-terminal residue" evidence="8">
    <location>
        <position position="1"/>
    </location>
</feature>
<dbReference type="SUPFAM" id="SSF53187">
    <property type="entry name" value="Zn-dependent exopeptidases"/>
    <property type="match status" value="1"/>
</dbReference>
<reference evidence="8" key="1">
    <citation type="journal article" date="2020" name="Stud. Mycol.">
        <title>101 Dothideomycetes genomes: a test case for predicting lifestyles and emergence of pathogens.</title>
        <authorList>
            <person name="Haridas S."/>
            <person name="Albert R."/>
            <person name="Binder M."/>
            <person name="Bloem J."/>
            <person name="Labutti K."/>
            <person name="Salamov A."/>
            <person name="Andreopoulos B."/>
            <person name="Baker S."/>
            <person name="Barry K."/>
            <person name="Bills G."/>
            <person name="Bluhm B."/>
            <person name="Cannon C."/>
            <person name="Castanera R."/>
            <person name="Culley D."/>
            <person name="Daum C."/>
            <person name="Ezra D."/>
            <person name="Gonzalez J."/>
            <person name="Henrissat B."/>
            <person name="Kuo A."/>
            <person name="Liang C."/>
            <person name="Lipzen A."/>
            <person name="Lutzoni F."/>
            <person name="Magnuson J."/>
            <person name="Mondo S."/>
            <person name="Nolan M."/>
            <person name="Ohm R."/>
            <person name="Pangilinan J."/>
            <person name="Park H.-J."/>
            <person name="Ramirez L."/>
            <person name="Alfaro M."/>
            <person name="Sun H."/>
            <person name="Tritt A."/>
            <person name="Yoshinaga Y."/>
            <person name="Zwiers L.-H."/>
            <person name="Turgeon B."/>
            <person name="Goodwin S."/>
            <person name="Spatafora J."/>
            <person name="Crous P."/>
            <person name="Grigoriev I."/>
        </authorList>
    </citation>
    <scope>NUCLEOTIDE SEQUENCE</scope>
    <source>
        <strain evidence="8">ATCC 16933</strain>
    </source>
</reference>
<gene>
    <name evidence="8" type="ORF">BDY21DRAFT_259245</name>
</gene>
<keyword evidence="2" id="KW-0645">Protease</keyword>
<dbReference type="InterPro" id="IPR011650">
    <property type="entry name" value="Peptidase_M20_dimer"/>
</dbReference>
<dbReference type="InterPro" id="IPR001261">
    <property type="entry name" value="ArgE/DapE_CS"/>
</dbReference>
<dbReference type="Pfam" id="PF07687">
    <property type="entry name" value="M20_dimer"/>
    <property type="match status" value="1"/>
</dbReference>
<dbReference type="AlphaFoldDB" id="A0A6A6NL64"/>
<evidence type="ECO:0000256" key="5">
    <source>
        <dbReference type="ARBA" id="ARBA00022833"/>
    </source>
</evidence>
<dbReference type="GO" id="GO:0046872">
    <property type="term" value="F:metal ion binding"/>
    <property type="evidence" value="ECO:0007669"/>
    <property type="project" value="UniProtKB-KW"/>
</dbReference>
<evidence type="ECO:0000313" key="9">
    <source>
        <dbReference type="Proteomes" id="UP000799766"/>
    </source>
</evidence>
<dbReference type="PANTHER" id="PTHR45962">
    <property type="entry name" value="N-FATTY-ACYL-AMINO ACID SYNTHASE/HYDROLASE PM20D1"/>
    <property type="match status" value="1"/>
</dbReference>
<dbReference type="InterPro" id="IPR047177">
    <property type="entry name" value="Pept_M20A"/>
</dbReference>
<comment type="similarity">
    <text evidence="1">Belongs to the peptidase M20A family.</text>
</comment>
<dbReference type="CDD" id="cd05674">
    <property type="entry name" value="M20_yscS"/>
    <property type="match status" value="1"/>
</dbReference>
<dbReference type="Gene3D" id="3.40.630.10">
    <property type="entry name" value="Zn peptidases"/>
    <property type="match status" value="1"/>
</dbReference>
<feature type="region of interest" description="Disordered" evidence="6">
    <location>
        <begin position="356"/>
        <end position="384"/>
    </location>
</feature>
<keyword evidence="9" id="KW-1185">Reference proteome</keyword>
<dbReference type="Gene3D" id="3.30.70.360">
    <property type="match status" value="1"/>
</dbReference>
<feature type="compositionally biased region" description="Polar residues" evidence="6">
    <location>
        <begin position="399"/>
        <end position="408"/>
    </location>
</feature>
<name>A0A6A6NL64_9PEZI</name>
<feature type="non-terminal residue" evidence="8">
    <location>
        <position position="499"/>
    </location>
</feature>
<evidence type="ECO:0000256" key="2">
    <source>
        <dbReference type="ARBA" id="ARBA00022670"/>
    </source>
</evidence>
<keyword evidence="3" id="KW-0479">Metal-binding</keyword>
<evidence type="ECO:0000256" key="4">
    <source>
        <dbReference type="ARBA" id="ARBA00022801"/>
    </source>
</evidence>
<dbReference type="SUPFAM" id="SSF55031">
    <property type="entry name" value="Bacterial exopeptidase dimerisation domain"/>
    <property type="match status" value="1"/>
</dbReference>
<dbReference type="Proteomes" id="UP000799766">
    <property type="component" value="Unassembled WGS sequence"/>
</dbReference>
<dbReference type="FunFam" id="3.40.630.10:FF:000027">
    <property type="entry name" value="N-fatty-acyl-amino acid synthase/hydrolase PM20D1"/>
    <property type="match status" value="1"/>
</dbReference>
<accession>A0A6A6NL64</accession>
<dbReference type="Gene3D" id="1.10.150.900">
    <property type="match status" value="1"/>
</dbReference>
<evidence type="ECO:0000256" key="3">
    <source>
        <dbReference type="ARBA" id="ARBA00022723"/>
    </source>
</evidence>
<keyword evidence="5" id="KW-0862">Zinc</keyword>
<keyword evidence="4" id="KW-0378">Hydrolase</keyword>
<dbReference type="InterPro" id="IPR036264">
    <property type="entry name" value="Bact_exopeptidase_dim_dom"/>
</dbReference>
<dbReference type="GO" id="GO:0051603">
    <property type="term" value="P:proteolysis involved in protein catabolic process"/>
    <property type="evidence" value="ECO:0007669"/>
    <property type="project" value="TreeGrafter"/>
</dbReference>
<evidence type="ECO:0000256" key="1">
    <source>
        <dbReference type="ARBA" id="ARBA00006247"/>
    </source>
</evidence>
<evidence type="ECO:0000256" key="6">
    <source>
        <dbReference type="SAM" id="MobiDB-lite"/>
    </source>
</evidence>